<name>A0A564ZCF0_HYMDI</name>
<gene>
    <name evidence="2" type="ORF">WMSIL1_LOCUS14610</name>
</gene>
<dbReference type="EMBL" id="CABIJS010000710">
    <property type="protein sequence ID" value="VUZ57116.1"/>
    <property type="molecule type" value="Genomic_DNA"/>
</dbReference>
<evidence type="ECO:0000256" key="1">
    <source>
        <dbReference type="SAM" id="MobiDB-lite"/>
    </source>
</evidence>
<dbReference type="Proteomes" id="UP000321570">
    <property type="component" value="Unassembled WGS sequence"/>
</dbReference>
<evidence type="ECO:0000313" key="2">
    <source>
        <dbReference type="EMBL" id="VUZ57116.1"/>
    </source>
</evidence>
<dbReference type="AlphaFoldDB" id="A0A564ZCF0"/>
<accession>A0A564ZCF0</accession>
<feature type="region of interest" description="Disordered" evidence="1">
    <location>
        <begin position="112"/>
        <end position="200"/>
    </location>
</feature>
<keyword evidence="3" id="KW-1185">Reference proteome</keyword>
<feature type="non-terminal residue" evidence="2">
    <location>
        <position position="1"/>
    </location>
</feature>
<feature type="non-terminal residue" evidence="2">
    <location>
        <position position="200"/>
    </location>
</feature>
<evidence type="ECO:0000313" key="3">
    <source>
        <dbReference type="Proteomes" id="UP000321570"/>
    </source>
</evidence>
<reference evidence="2 3" key="1">
    <citation type="submission" date="2019-07" db="EMBL/GenBank/DDBJ databases">
        <authorList>
            <person name="Jastrzebski P J."/>
            <person name="Paukszto L."/>
            <person name="Jastrzebski P J."/>
        </authorList>
    </citation>
    <scope>NUCLEOTIDE SEQUENCE [LARGE SCALE GENOMIC DNA]</scope>
    <source>
        <strain evidence="2 3">WMS-il1</strain>
    </source>
</reference>
<proteinExistence type="predicted"/>
<feature type="compositionally biased region" description="Polar residues" evidence="1">
    <location>
        <begin position="112"/>
        <end position="121"/>
    </location>
</feature>
<organism evidence="2 3">
    <name type="scientific">Hymenolepis diminuta</name>
    <name type="common">Rat tapeworm</name>
    <dbReference type="NCBI Taxonomy" id="6216"/>
    <lineage>
        <taxon>Eukaryota</taxon>
        <taxon>Metazoa</taxon>
        <taxon>Spiralia</taxon>
        <taxon>Lophotrochozoa</taxon>
        <taxon>Platyhelminthes</taxon>
        <taxon>Cestoda</taxon>
        <taxon>Eucestoda</taxon>
        <taxon>Cyclophyllidea</taxon>
        <taxon>Hymenolepididae</taxon>
        <taxon>Hymenolepis</taxon>
    </lineage>
</organism>
<protein>
    <submittedName>
        <fullName evidence="2">Uncharacterized protein</fullName>
    </submittedName>
</protein>
<sequence>VAAAASGGGGGGSYFINSSSNCQWGTSSIIEYLIRIVLNTLETQVHICKERTEDDVFDSPSLYLPRLRDTANKDKEASNISAEIKSTREVEAPIQEDDDEVIVMPGITISQDTVSEHSSPGSFEKKGADTADISSTIPPPALTPQPEKRTFPHYTKLVRDRDPDSIGGLRFTSPIMKKKANRYQQESREDPQQTSVDLDS</sequence>